<accession>Q01EC6</accession>
<keyword evidence="8" id="KW-1185">Reference proteome</keyword>
<dbReference type="OMA" id="FEIATWR"/>
<reference evidence="8" key="1">
    <citation type="journal article" date="2006" name="Proc. Natl. Acad. Sci. U.S.A.">
        <title>Genome analysis of the smallest free-living eukaryote Ostreococcus tauri unveils many unique features.</title>
        <authorList>
            <person name="Derelle E."/>
            <person name="Ferraz C."/>
            <person name="Rombauts S."/>
            <person name="Rouze P."/>
            <person name="Worden A.Z."/>
            <person name="Robbens S."/>
            <person name="Partensky F."/>
            <person name="Degroeve S."/>
            <person name="Echeynie S."/>
            <person name="Cooke R."/>
            <person name="Saeys Y."/>
            <person name="Wuyts J."/>
            <person name="Jabbari K."/>
            <person name="Bowler C."/>
            <person name="Panaud O."/>
            <person name="Piegu B."/>
            <person name="Ball S.G."/>
            <person name="Ral J.-P."/>
            <person name="Bouget F.-Y."/>
            <person name="Piganeau G."/>
            <person name="De Baets B."/>
            <person name="Picard A."/>
            <person name="Delseny M."/>
            <person name="Demaille J."/>
            <person name="Van de Peer Y."/>
            <person name="Moreau H."/>
        </authorList>
    </citation>
    <scope>NUCLEOTIDE SEQUENCE [LARGE SCALE GENOMIC DNA]</scope>
    <source>
        <strain evidence="8">OTTH 0595 / CCAP 157/2 / RCC745</strain>
    </source>
</reference>
<dbReference type="GO" id="GO:0009691">
    <property type="term" value="P:cytokinin biosynthetic process"/>
    <property type="evidence" value="ECO:0007669"/>
    <property type="project" value="UniProtKB-UniRule"/>
</dbReference>
<dbReference type="Proteomes" id="UP000009170">
    <property type="component" value="Unassembled WGS sequence"/>
</dbReference>
<evidence type="ECO:0000256" key="5">
    <source>
        <dbReference type="ARBA" id="ARBA00049153"/>
    </source>
</evidence>
<dbReference type="FunCoup" id="Q01EC6">
    <property type="interactions" value="15"/>
</dbReference>
<sequence length="196" mass="20659">MSVQRLDCVCVYCGSSSGLKASYAVAARDLGLELAKRQISLVYGGGSVGLMGIIAETVDSSGGCVTGVIPKSLAPEHISGKTPGRVILTETMHERKMRMASRANAFIALPGGIGTLEELFEIATWRQLGHHRKPIGILNVQNYFDPLLEFLDGAVADGFVSSTTRSIFVVGTSASELLNKLGCGLSSVAVPDLCSR</sequence>
<name>Q01EC6_OSTTA</name>
<dbReference type="Gene3D" id="3.40.50.450">
    <property type="match status" value="1"/>
</dbReference>
<organism evidence="7 8">
    <name type="scientific">Ostreococcus tauri</name>
    <name type="common">Marine green alga</name>
    <dbReference type="NCBI Taxonomy" id="70448"/>
    <lineage>
        <taxon>Eukaryota</taxon>
        <taxon>Viridiplantae</taxon>
        <taxon>Chlorophyta</taxon>
        <taxon>Mamiellophyceae</taxon>
        <taxon>Mamiellales</taxon>
        <taxon>Bathycoccaceae</taxon>
        <taxon>Ostreococcus</taxon>
    </lineage>
</organism>
<comment type="caution">
    <text evidence="7">The sequence shown here is derived from an EMBL/GenBank/DDBJ whole genome shotgun (WGS) entry which is preliminary data.</text>
</comment>
<comment type="catalytic activity">
    <reaction evidence="5 6">
        <text>9-ribosyl-trans-zeatin 5'-phosphate + H2O = trans-zeatin + D-ribose 5-phosphate</text>
        <dbReference type="Rhea" id="RHEA:48564"/>
        <dbReference type="ChEBI" id="CHEBI:15377"/>
        <dbReference type="ChEBI" id="CHEBI:16522"/>
        <dbReference type="ChEBI" id="CHEBI:78346"/>
        <dbReference type="ChEBI" id="CHEBI:87947"/>
        <dbReference type="EC" id="3.2.2.n1"/>
    </reaction>
</comment>
<dbReference type="PANTHER" id="PTHR31223">
    <property type="entry name" value="LOG FAMILY PROTEIN YJL055W"/>
    <property type="match status" value="1"/>
</dbReference>
<dbReference type="NCBIfam" id="TIGR00730">
    <property type="entry name" value="Rossman fold protein, TIGR00730 family"/>
    <property type="match status" value="1"/>
</dbReference>
<keyword evidence="3 6" id="KW-0203">Cytokinin biosynthesis</keyword>
<evidence type="ECO:0000256" key="4">
    <source>
        <dbReference type="ARBA" id="ARBA00047718"/>
    </source>
</evidence>
<dbReference type="EMBL" id="CAID01000002">
    <property type="protein sequence ID" value="CAL52327.2"/>
    <property type="molecule type" value="Genomic_DNA"/>
</dbReference>
<comment type="similarity">
    <text evidence="1 6">Belongs to the LOG family.</text>
</comment>
<dbReference type="InParanoid" id="Q01EC6"/>
<dbReference type="RefSeq" id="XP_003075055.1">
    <property type="nucleotide sequence ID" value="XM_003075007.1"/>
</dbReference>
<keyword evidence="6" id="KW-0378">Hydrolase</keyword>
<evidence type="ECO:0000313" key="7">
    <source>
        <dbReference type="EMBL" id="CAL52327.2"/>
    </source>
</evidence>
<reference evidence="7 8" key="2">
    <citation type="journal article" date="2014" name="BMC Genomics">
        <title>An improved genome of the model marine alga Ostreococcus tauri unfolds by assessing Illumina de novo assemblies.</title>
        <authorList>
            <person name="Blanc-Mathieu R."/>
            <person name="Verhelst B."/>
            <person name="Derelle E."/>
            <person name="Rombauts S."/>
            <person name="Bouget F.Y."/>
            <person name="Carre I."/>
            <person name="Chateau A."/>
            <person name="Eyre-Walker A."/>
            <person name="Grimsley N."/>
            <person name="Moreau H."/>
            <person name="Piegu B."/>
            <person name="Rivals E."/>
            <person name="Schackwitz W."/>
            <person name="Van de Peer Y."/>
            <person name="Piganeau G."/>
        </authorList>
    </citation>
    <scope>NUCLEOTIDE SEQUENCE [LARGE SCALE GENOMIC DNA]</scope>
    <source>
        <strain evidence="8">OTTH 0595 / CCAP 157/2 / RCC745</strain>
    </source>
</reference>
<dbReference type="OrthoDB" id="414463at2759"/>
<dbReference type="EC" id="3.2.2.n1" evidence="2 6"/>
<comment type="catalytic activity">
    <reaction evidence="4 6">
        <text>N(6)-(dimethylallyl)adenosine 5'-phosphate + H2O = N(6)-dimethylallyladenine + D-ribose 5-phosphate</text>
        <dbReference type="Rhea" id="RHEA:48560"/>
        <dbReference type="ChEBI" id="CHEBI:15377"/>
        <dbReference type="ChEBI" id="CHEBI:17660"/>
        <dbReference type="ChEBI" id="CHEBI:57526"/>
        <dbReference type="ChEBI" id="CHEBI:78346"/>
        <dbReference type="EC" id="3.2.2.n1"/>
    </reaction>
</comment>
<comment type="function">
    <text evidence="6">Cytokinin-activating enzyme working in the direct activation pathway. Phosphoribohydrolase that converts inactive cytokinin nucleotides to the biologically active free-base forms.</text>
</comment>
<dbReference type="GO" id="GO:0005829">
    <property type="term" value="C:cytosol"/>
    <property type="evidence" value="ECO:0007669"/>
    <property type="project" value="TreeGrafter"/>
</dbReference>
<protein>
    <recommendedName>
        <fullName evidence="2 6">Cytokinin riboside 5'-monophosphate phosphoribohydrolase</fullName>
        <ecNumber evidence="2 6">3.2.2.n1</ecNumber>
    </recommendedName>
</protein>
<evidence type="ECO:0000313" key="8">
    <source>
        <dbReference type="Proteomes" id="UP000009170"/>
    </source>
</evidence>
<evidence type="ECO:0000256" key="3">
    <source>
        <dbReference type="ARBA" id="ARBA00022712"/>
    </source>
</evidence>
<dbReference type="STRING" id="70448.Q01EC6"/>
<dbReference type="GeneID" id="9835635"/>
<gene>
    <name evidence="7" type="ORF">OT_ostta02g02440</name>
</gene>
<dbReference type="KEGG" id="ota:OT_ostta02g02440"/>
<evidence type="ECO:0000256" key="6">
    <source>
        <dbReference type="RuleBase" id="RU363015"/>
    </source>
</evidence>
<dbReference type="GO" id="GO:0102682">
    <property type="term" value="F:cytokinin riboside 5'-monophosphate phosphoribohydrolase activity"/>
    <property type="evidence" value="ECO:0007669"/>
    <property type="project" value="RHEA"/>
</dbReference>
<dbReference type="InterPro" id="IPR031100">
    <property type="entry name" value="LOG_fam"/>
</dbReference>
<evidence type="ECO:0000256" key="2">
    <source>
        <dbReference type="ARBA" id="ARBA00012205"/>
    </source>
</evidence>
<proteinExistence type="inferred from homology"/>
<dbReference type="InterPro" id="IPR005269">
    <property type="entry name" value="LOG"/>
</dbReference>
<dbReference type="AlphaFoldDB" id="Q01EC6"/>
<dbReference type="SUPFAM" id="SSF102405">
    <property type="entry name" value="MCP/YpsA-like"/>
    <property type="match status" value="1"/>
</dbReference>
<dbReference type="PANTHER" id="PTHR31223:SF70">
    <property type="entry name" value="LOG FAMILY PROTEIN YJL055W"/>
    <property type="match status" value="1"/>
</dbReference>
<dbReference type="Pfam" id="PF03641">
    <property type="entry name" value="Lysine_decarbox"/>
    <property type="match status" value="1"/>
</dbReference>
<evidence type="ECO:0000256" key="1">
    <source>
        <dbReference type="ARBA" id="ARBA00006763"/>
    </source>
</evidence>